<reference evidence="2 3" key="1">
    <citation type="journal article" date="2014" name="Agronomy (Basel)">
        <title>A Draft Genome Sequence for Ensete ventricosum, the Drought-Tolerant Tree Against Hunger.</title>
        <authorList>
            <person name="Harrison J."/>
            <person name="Moore K.A."/>
            <person name="Paszkiewicz K."/>
            <person name="Jones T."/>
            <person name="Grant M."/>
            <person name="Ambacheew D."/>
            <person name="Muzemil S."/>
            <person name="Studholme D.J."/>
        </authorList>
    </citation>
    <scope>NUCLEOTIDE SEQUENCE [LARGE SCALE GENOMIC DNA]</scope>
</reference>
<evidence type="ECO:0000256" key="1">
    <source>
        <dbReference type="SAM" id="MobiDB-lite"/>
    </source>
</evidence>
<feature type="region of interest" description="Disordered" evidence="1">
    <location>
        <begin position="78"/>
        <end position="154"/>
    </location>
</feature>
<evidence type="ECO:0000313" key="3">
    <source>
        <dbReference type="Proteomes" id="UP000287651"/>
    </source>
</evidence>
<proteinExistence type="predicted"/>
<dbReference type="AlphaFoldDB" id="A0A426XW55"/>
<protein>
    <submittedName>
        <fullName evidence="2">Uncharacterized protein</fullName>
    </submittedName>
</protein>
<accession>A0A426XW55</accession>
<organism evidence="2 3">
    <name type="scientific">Ensete ventricosum</name>
    <name type="common">Abyssinian banana</name>
    <name type="synonym">Musa ensete</name>
    <dbReference type="NCBI Taxonomy" id="4639"/>
    <lineage>
        <taxon>Eukaryota</taxon>
        <taxon>Viridiplantae</taxon>
        <taxon>Streptophyta</taxon>
        <taxon>Embryophyta</taxon>
        <taxon>Tracheophyta</taxon>
        <taxon>Spermatophyta</taxon>
        <taxon>Magnoliopsida</taxon>
        <taxon>Liliopsida</taxon>
        <taxon>Zingiberales</taxon>
        <taxon>Musaceae</taxon>
        <taxon>Ensete</taxon>
    </lineage>
</organism>
<gene>
    <name evidence="2" type="ORF">B296_00040565</name>
</gene>
<dbReference type="Proteomes" id="UP000287651">
    <property type="component" value="Unassembled WGS sequence"/>
</dbReference>
<comment type="caution">
    <text evidence="2">The sequence shown here is derived from an EMBL/GenBank/DDBJ whole genome shotgun (WGS) entry which is preliminary data.</text>
</comment>
<sequence>MLPAKDLRWPPMKRLRAVVVGDWEQKAASDQGCASSSSLLLFSPIFFLLTIAVENFSKWTKKGGRWYVVATAQLKMTAEGGVNRSSKEEDEQPQEEQERGSIARSRNRHSIEEGPAVVVDIEDASAGRGGGGGSGEEGRLEAAMVASSSGGRGG</sequence>
<dbReference type="EMBL" id="AMZH03017076">
    <property type="protein sequence ID" value="RRT43541.1"/>
    <property type="molecule type" value="Genomic_DNA"/>
</dbReference>
<evidence type="ECO:0000313" key="2">
    <source>
        <dbReference type="EMBL" id="RRT43541.1"/>
    </source>
</evidence>
<name>A0A426XW55_ENSVE</name>